<evidence type="ECO:0000259" key="2">
    <source>
        <dbReference type="Pfam" id="PF00931"/>
    </source>
</evidence>
<dbReference type="Pfam" id="PF00931">
    <property type="entry name" value="NB-ARC"/>
    <property type="match status" value="1"/>
</dbReference>
<sequence length="1283" mass="144195">MTPHNTQIPALTLSGLTSDPSHLVILLDTSPLMRVHEDEVAALLRDAESAGATVRTVTPTPLARANSDGEHRWPLDAPLPAGATAGIVVTDAQDRGWRQPHFRSWLAELNTRLPLHVVHLLDRSTWHRGPVHPAPMRLTGSRTNDPAAWSPAHPDDGDDLPDGVTSLPVLSPENPPEHRPLPVPDTGWEADVWALPLDGSRDDDATLVPDPVAHFLTHASLGARLLAQRLAQAPVNLPVARMLHQGIPHDPGQERTRRTEVAEVLGSGLLDPTHPIGDLHDPVEAALEFLPGVRQQLLGRLGDLSTMRSVFFALGVEFKENAQVFQWLSRLETGAPPEITVPNREKGLARAVLPALRQMPGEYRRFAARLEHALDINRPVPPYTAPSPSAAAGSPALAGPPRATPRPAGPPPSRKEQTPQVSIHDHIDEESTGSEPVSTRTGGFRRRRRSSAQLRGLPPHNRHFTGRDDFLEHIRSSFDSPETYDGLYLLTGGGGYGKTQIAIQYAHQHRDDYDLIWWFPANNDTDVQQAYLHLARFLGISGDLGNYERTVERVHEALQFREDVGYWLLVFDDVEDLDKLREQGLPTGRGGDILITSREQSWFQDGVSDGREVRELPPQESITLLRRVCPQGLDEDTVALRIAEKLEHFPLALAQMGAYLRDSLISPEEFLDQLSNEFSSLLDEVGPDGHYNKPLAAAWNVQLEGLKRGSERDRELKQLVREFIQLCSFFAPRPLKRTLFHRARGLSDNRELAKILGDDRALNKVLRYMSRHSLADLDRRNYTFQLHGSFQAVVRRTLGEDERVRLRDLAHRLLAQSDPLGPENPQNWSEYQLYYAHIVSSQAWRTRDVQVRNLVRNVVVYLLETDNPIMAQRMAEPAIEAWYDDPSQRFEMELLRNTALRLRDQNTLALEEADRILAERRELDGGDSEEVLEARRARAVALSHLGEFESALAEFRSIRESVVELYTDEDDNALVAAHDVAVTLRQLFRFGEALEIDEENLRRRRHLFGSNGIPTLRSQMALATGMLGLGRMTEAAAALEDCLQRFESEEADDSSHAVDIPLFQSVLYRRFGDHDRALELSQGVADGHYLRDQLRNRTEVFVYNTHAVNLAFSKNVEHAELLSERLLRTVDRHYGEKHSARWITRVNAAIVLRAAGRFEEALELDRVAHERLSQLLPPELGPLAPVEINQGNDLFGLGRLQEALEQDTTALATCEAGLGRHHLFTLIARRNQLISRRALGEEVGEEWSELRSEFVAGYGPDHRYVRGMDEFVRLDADFLPVSR</sequence>
<organism evidence="3 4">
    <name type="scientific">Nocardiopsis kunsanensis</name>
    <dbReference type="NCBI Taxonomy" id="141693"/>
    <lineage>
        <taxon>Bacteria</taxon>
        <taxon>Bacillati</taxon>
        <taxon>Actinomycetota</taxon>
        <taxon>Actinomycetes</taxon>
        <taxon>Streptosporangiales</taxon>
        <taxon>Nocardiopsidaceae</taxon>
        <taxon>Nocardiopsis</taxon>
    </lineage>
</organism>
<dbReference type="InterPro" id="IPR002182">
    <property type="entry name" value="NB-ARC"/>
</dbReference>
<feature type="compositionally biased region" description="Basic and acidic residues" evidence="1">
    <location>
        <begin position="413"/>
        <end position="429"/>
    </location>
</feature>
<dbReference type="EMBL" id="BMXL01000023">
    <property type="protein sequence ID" value="GHD32224.1"/>
    <property type="molecule type" value="Genomic_DNA"/>
</dbReference>
<dbReference type="InterPro" id="IPR027417">
    <property type="entry name" value="P-loop_NTPase"/>
</dbReference>
<feature type="compositionally biased region" description="Pro residues" evidence="1">
    <location>
        <begin position="402"/>
        <end position="412"/>
    </location>
</feature>
<dbReference type="RefSeq" id="WP_193518352.1">
    <property type="nucleotide sequence ID" value="NZ_BMXL01000023.1"/>
</dbReference>
<feature type="region of interest" description="Disordered" evidence="1">
    <location>
        <begin position="381"/>
        <end position="464"/>
    </location>
</feature>
<dbReference type="Proteomes" id="UP000654947">
    <property type="component" value="Unassembled WGS sequence"/>
</dbReference>
<dbReference type="GO" id="GO:0043531">
    <property type="term" value="F:ADP binding"/>
    <property type="evidence" value="ECO:0007669"/>
    <property type="project" value="InterPro"/>
</dbReference>
<name>A0A918XIH0_9ACTN</name>
<comment type="caution">
    <text evidence="3">The sequence shown here is derived from an EMBL/GenBank/DDBJ whole genome shotgun (WGS) entry which is preliminary data.</text>
</comment>
<feature type="region of interest" description="Disordered" evidence="1">
    <location>
        <begin position="132"/>
        <end position="185"/>
    </location>
</feature>
<reference evidence="3 4" key="1">
    <citation type="journal article" date="2014" name="Int. J. Syst. Evol. Microbiol.">
        <title>Complete genome sequence of Corynebacterium casei LMG S-19264T (=DSM 44701T), isolated from a smear-ripened cheese.</title>
        <authorList>
            <consortium name="US DOE Joint Genome Institute (JGI-PGF)"/>
            <person name="Walter F."/>
            <person name="Albersmeier A."/>
            <person name="Kalinowski J."/>
            <person name="Ruckert C."/>
        </authorList>
    </citation>
    <scope>NUCLEOTIDE SEQUENCE [LARGE SCALE GENOMIC DNA]</scope>
    <source>
        <strain evidence="3 4">KCTC 19473</strain>
    </source>
</reference>
<keyword evidence="4" id="KW-1185">Reference proteome</keyword>
<protein>
    <submittedName>
        <fullName evidence="3">Cytochrome c</fullName>
    </submittedName>
</protein>
<proteinExistence type="predicted"/>
<dbReference type="Gene3D" id="3.40.50.300">
    <property type="entry name" value="P-loop containing nucleotide triphosphate hydrolases"/>
    <property type="match status" value="1"/>
</dbReference>
<feature type="compositionally biased region" description="Low complexity" evidence="1">
    <location>
        <begin position="386"/>
        <end position="401"/>
    </location>
</feature>
<dbReference type="Gene3D" id="1.25.40.10">
    <property type="entry name" value="Tetratricopeptide repeat domain"/>
    <property type="match status" value="2"/>
</dbReference>
<accession>A0A918XIH0</accession>
<dbReference type="NCBIfam" id="NF040586">
    <property type="entry name" value="FxSxx_TPR"/>
    <property type="match status" value="1"/>
</dbReference>
<gene>
    <name evidence="3" type="ORF">GCM10007147_35530</name>
</gene>
<dbReference type="InterPro" id="IPR011990">
    <property type="entry name" value="TPR-like_helical_dom_sf"/>
</dbReference>
<dbReference type="InterPro" id="IPR053137">
    <property type="entry name" value="NLR-like"/>
</dbReference>
<feature type="domain" description="NB-ARC" evidence="2">
    <location>
        <begin position="487"/>
        <end position="628"/>
    </location>
</feature>
<evidence type="ECO:0000313" key="4">
    <source>
        <dbReference type="Proteomes" id="UP000654947"/>
    </source>
</evidence>
<dbReference type="SUPFAM" id="SSF52540">
    <property type="entry name" value="P-loop containing nucleoside triphosphate hydrolases"/>
    <property type="match status" value="1"/>
</dbReference>
<dbReference type="Pfam" id="PF13424">
    <property type="entry name" value="TPR_12"/>
    <property type="match status" value="1"/>
</dbReference>
<dbReference type="SUPFAM" id="SSF48452">
    <property type="entry name" value="TPR-like"/>
    <property type="match status" value="2"/>
</dbReference>
<evidence type="ECO:0000313" key="3">
    <source>
        <dbReference type="EMBL" id="GHD32224.1"/>
    </source>
</evidence>
<evidence type="ECO:0000256" key="1">
    <source>
        <dbReference type="SAM" id="MobiDB-lite"/>
    </source>
</evidence>
<dbReference type="PANTHER" id="PTHR46082">
    <property type="entry name" value="ATP/GTP-BINDING PROTEIN-RELATED"/>
    <property type="match status" value="1"/>
</dbReference>
<dbReference type="PANTHER" id="PTHR46082:SF6">
    <property type="entry name" value="AAA+ ATPASE DOMAIN-CONTAINING PROTEIN-RELATED"/>
    <property type="match status" value="1"/>
</dbReference>